<dbReference type="PROSITE" id="PS01034">
    <property type="entry name" value="GH16_1"/>
    <property type="match status" value="1"/>
</dbReference>
<feature type="domain" description="GH16" evidence="3">
    <location>
        <begin position="387"/>
        <end position="597"/>
    </location>
</feature>
<dbReference type="InterPro" id="IPR013320">
    <property type="entry name" value="ConA-like_dom_sf"/>
</dbReference>
<accession>A0A1X0CTK7</accession>
<dbReference type="GO" id="GO:0004553">
    <property type="term" value="F:hydrolase activity, hydrolyzing O-glycosyl compounds"/>
    <property type="evidence" value="ECO:0007669"/>
    <property type="project" value="InterPro"/>
</dbReference>
<organism evidence="4 5">
    <name type="scientific">Mycolicibacterium elephantis</name>
    <dbReference type="NCBI Taxonomy" id="81858"/>
    <lineage>
        <taxon>Bacteria</taxon>
        <taxon>Bacillati</taxon>
        <taxon>Actinomycetota</taxon>
        <taxon>Actinomycetes</taxon>
        <taxon>Mycobacteriales</taxon>
        <taxon>Mycobacteriaceae</taxon>
        <taxon>Mycolicibacterium</taxon>
    </lineage>
</organism>
<dbReference type="InterPro" id="IPR002654">
    <property type="entry name" value="Glyco_trans_25"/>
</dbReference>
<dbReference type="InterPro" id="IPR000757">
    <property type="entry name" value="Beta-glucanase-like"/>
</dbReference>
<keyword evidence="2" id="KW-0326">Glycosidase</keyword>
<dbReference type="CDD" id="cd06532">
    <property type="entry name" value="Glyco_transf_25"/>
    <property type="match status" value="1"/>
</dbReference>
<dbReference type="Proteomes" id="UP000192772">
    <property type="component" value="Unassembled WGS sequence"/>
</dbReference>
<evidence type="ECO:0000256" key="2">
    <source>
        <dbReference type="ARBA" id="ARBA00023295"/>
    </source>
</evidence>
<protein>
    <recommendedName>
        <fullName evidence="3">GH16 domain-containing protein</fullName>
    </recommendedName>
</protein>
<dbReference type="Pfam" id="PF00722">
    <property type="entry name" value="Glyco_hydro_16"/>
    <property type="match status" value="1"/>
</dbReference>
<dbReference type="Pfam" id="PF01755">
    <property type="entry name" value="Glyco_transf_25"/>
    <property type="match status" value="1"/>
</dbReference>
<dbReference type="GO" id="GO:0005975">
    <property type="term" value="P:carbohydrate metabolic process"/>
    <property type="evidence" value="ECO:0007669"/>
    <property type="project" value="InterPro"/>
</dbReference>
<evidence type="ECO:0000313" key="4">
    <source>
        <dbReference type="EMBL" id="ORA62790.1"/>
    </source>
</evidence>
<dbReference type="RefSeq" id="WP_165757621.1">
    <property type="nucleotide sequence ID" value="NZ_MVHP01000026.1"/>
</dbReference>
<comment type="caution">
    <text evidence="4">The sequence shown here is derived from an EMBL/GenBank/DDBJ whole genome shotgun (WGS) entry which is preliminary data.</text>
</comment>
<dbReference type="InterPro" id="IPR008263">
    <property type="entry name" value="GH16_AS"/>
</dbReference>
<proteinExistence type="predicted"/>
<dbReference type="SUPFAM" id="SSF49899">
    <property type="entry name" value="Concanavalin A-like lectins/glucanases"/>
    <property type="match status" value="1"/>
</dbReference>
<dbReference type="AlphaFoldDB" id="A0A1X0CTK7"/>
<name>A0A1X0CTK7_9MYCO</name>
<evidence type="ECO:0000256" key="1">
    <source>
        <dbReference type="ARBA" id="ARBA00022801"/>
    </source>
</evidence>
<evidence type="ECO:0000259" key="3">
    <source>
        <dbReference type="PROSITE" id="PS51762"/>
    </source>
</evidence>
<reference evidence="4 5" key="1">
    <citation type="submission" date="2017-02" db="EMBL/GenBank/DDBJ databases">
        <title>The new phylogeny of genus Mycobacterium.</title>
        <authorList>
            <person name="Tortoli E."/>
            <person name="Trovato A."/>
            <person name="Cirillo D.M."/>
        </authorList>
    </citation>
    <scope>NUCLEOTIDE SEQUENCE [LARGE SCALE GENOMIC DNA]</scope>
    <source>
        <strain evidence="4 5">FI-09383</strain>
    </source>
</reference>
<dbReference type="EMBL" id="MVHP01000026">
    <property type="protein sequence ID" value="ORA62790.1"/>
    <property type="molecule type" value="Genomic_DNA"/>
</dbReference>
<dbReference type="STRING" id="81858.BST23_19835"/>
<dbReference type="Gene3D" id="2.60.120.200">
    <property type="match status" value="1"/>
</dbReference>
<dbReference type="PROSITE" id="PS51762">
    <property type="entry name" value="GH16_2"/>
    <property type="match status" value="1"/>
</dbReference>
<evidence type="ECO:0000313" key="5">
    <source>
        <dbReference type="Proteomes" id="UP000192772"/>
    </source>
</evidence>
<keyword evidence="1" id="KW-0378">Hydrolase</keyword>
<sequence length="597" mass="67069">MEVFSRREESDAIRRIYVINLDRKPDRWNRQRRELDRFRERHGHPLSAIVRRFSAVDSRYLNPAQNLQTLHPTFTLADQLTVDPNPRLRIDDVARGHEIRMTKQETAVALSHIEVWKLIANGDVPSALVLEDDVFMARGFARKLQTAWSAVTTSGGGPHFDLLHLAYREVHQPDSSLDSRPKRRLEPGIWEASGYVLTRHGARKLLDRLPARGPIDLWLNLQFPHLCVYTAARPIIEQRIDEPSTNAYSVLPVLSQVGVITREKPLVHTSHRLAGPIIAFGPKGAGLTVLATALSMNGYTCLSDLNVMPHEELSALRTGQKRRAFNAYVNVGSLQGILGAIASANPQARFIDTSQDDHLRDVLPRNRLHLPVDIVDKWATLSDFLGIEYPSFPYPDDADLGQRAVAESPTCVRANAATDLKFDRSPWILQHGDRRWAGIKVGARPAREPVETAVVNWANGDTLDQEIWFLRNDTFPSNLALFTPTNYRAQPGRSAVLTLREEATTVRQYTSAAIASRQTYLYGSFTAELRPARVPGLITGLFLHRNGPRQEIDIEFLGKDTTKMLVNVYYNPGPHGTRLEYGYRGTPTQVDLGFDAA</sequence>
<gene>
    <name evidence="4" type="ORF">BST23_19835</name>
</gene>